<dbReference type="Proteomes" id="UP001497680">
    <property type="component" value="Unassembled WGS sequence"/>
</dbReference>
<organism evidence="1 2">
    <name type="scientific">Hypoxylon rubiginosum</name>
    <dbReference type="NCBI Taxonomy" id="110542"/>
    <lineage>
        <taxon>Eukaryota</taxon>
        <taxon>Fungi</taxon>
        <taxon>Dikarya</taxon>
        <taxon>Ascomycota</taxon>
        <taxon>Pezizomycotina</taxon>
        <taxon>Sordariomycetes</taxon>
        <taxon>Xylariomycetidae</taxon>
        <taxon>Xylariales</taxon>
        <taxon>Hypoxylaceae</taxon>
        <taxon>Hypoxylon</taxon>
    </lineage>
</organism>
<reference evidence="1 2" key="1">
    <citation type="journal article" date="2022" name="New Phytol.">
        <title>Ecological generalism drives hyperdiversity of secondary metabolite gene clusters in xylarialean endophytes.</title>
        <authorList>
            <person name="Franco M.E.E."/>
            <person name="Wisecaver J.H."/>
            <person name="Arnold A.E."/>
            <person name="Ju Y.M."/>
            <person name="Slot J.C."/>
            <person name="Ahrendt S."/>
            <person name="Moore L.P."/>
            <person name="Eastman K.E."/>
            <person name="Scott K."/>
            <person name="Konkel Z."/>
            <person name="Mondo S.J."/>
            <person name="Kuo A."/>
            <person name="Hayes R.D."/>
            <person name="Haridas S."/>
            <person name="Andreopoulos B."/>
            <person name="Riley R."/>
            <person name="LaButti K."/>
            <person name="Pangilinan J."/>
            <person name="Lipzen A."/>
            <person name="Amirebrahimi M."/>
            <person name="Yan J."/>
            <person name="Adam C."/>
            <person name="Keymanesh K."/>
            <person name="Ng V."/>
            <person name="Louie K."/>
            <person name="Northen T."/>
            <person name="Drula E."/>
            <person name="Henrissat B."/>
            <person name="Hsieh H.M."/>
            <person name="Youens-Clark K."/>
            <person name="Lutzoni F."/>
            <person name="Miadlikowska J."/>
            <person name="Eastwood D.C."/>
            <person name="Hamelin R.C."/>
            <person name="Grigoriev I.V."/>
            <person name="U'Ren J.M."/>
        </authorList>
    </citation>
    <scope>NUCLEOTIDE SEQUENCE [LARGE SCALE GENOMIC DNA]</scope>
    <source>
        <strain evidence="1 2">ER1909</strain>
    </source>
</reference>
<evidence type="ECO:0000313" key="2">
    <source>
        <dbReference type="Proteomes" id="UP001497680"/>
    </source>
</evidence>
<sequence length="513" mass="56350">MGKDMVPPSQSLDVSEAGHAPLTAEAAVKAVKAGHAKDVDIAAQIIAEYGGDGAVTWTAEEEKRLIRRVDWRLVPILFVCATLSGLDKTAISAAAIYGLKTDLNMTGQEYSWVGSAPFFGGLAFMGPAAYCLQRIPAVAFFSFNVLCWGICSMSMAACKNFGQLFVCRFFLGGFEALLIPAVTLLVAMWYRPEEQPKRNSIILNVIAPILNGLVAWAAGHHKGSFATWKIIFLSLGAFTSLWAVVTYLFLPNNPLDAKWLSGREKYIIIQRKAADNTGVESKTFKIEQVWEAITDVKAWLIWFAIIALQVPNGGLNSFNTLIISGLGFDSLTTSLLAMPPGFMSTVSGIALSYLAATTRRYRTAIISASILLPLLGAVLCYALPRDNLAGQLVGLYILYTYWAPYVTLVSVYQANIAGHTKKITLFAWYYISWAIGNIIGPQTFRAEQAPAYTGGTVAMIVCYVVSIVLILAYGFICHRENVRREDAPREQIAVEHDWLDETDRQNQGFRYTT</sequence>
<accession>A0ACC0DH85</accession>
<keyword evidence="2" id="KW-1185">Reference proteome</keyword>
<comment type="caution">
    <text evidence="1">The sequence shown here is derived from an EMBL/GenBank/DDBJ whole genome shotgun (WGS) entry which is preliminary data.</text>
</comment>
<name>A0ACC0DH85_9PEZI</name>
<gene>
    <name evidence="1" type="ORF">F4821DRAFT_174448</name>
</gene>
<dbReference type="EMBL" id="MU394285">
    <property type="protein sequence ID" value="KAI6091910.1"/>
    <property type="molecule type" value="Genomic_DNA"/>
</dbReference>
<protein>
    <submittedName>
        <fullName evidence="1">Allantoate permease</fullName>
    </submittedName>
</protein>
<evidence type="ECO:0000313" key="1">
    <source>
        <dbReference type="EMBL" id="KAI6091910.1"/>
    </source>
</evidence>
<proteinExistence type="predicted"/>